<evidence type="ECO:0008006" key="5">
    <source>
        <dbReference type="Google" id="ProtNLM"/>
    </source>
</evidence>
<feature type="transmembrane region" description="Helical" evidence="2">
    <location>
        <begin position="471"/>
        <end position="494"/>
    </location>
</feature>
<feature type="transmembrane region" description="Helical" evidence="2">
    <location>
        <begin position="318"/>
        <end position="346"/>
    </location>
</feature>
<name>A0A316AWT5_9ACTN</name>
<evidence type="ECO:0000256" key="2">
    <source>
        <dbReference type="SAM" id="Phobius"/>
    </source>
</evidence>
<evidence type="ECO:0000313" key="4">
    <source>
        <dbReference type="Proteomes" id="UP000245469"/>
    </source>
</evidence>
<reference evidence="3 4" key="1">
    <citation type="submission" date="2018-03" db="EMBL/GenBank/DDBJ databases">
        <title>Genomic Encyclopedia of Archaeal and Bacterial Type Strains, Phase II (KMG-II): from individual species to whole genera.</title>
        <authorList>
            <person name="Goeker M."/>
        </authorList>
    </citation>
    <scope>NUCLEOTIDE SEQUENCE [LARGE SCALE GENOMIC DNA]</scope>
    <source>
        <strain evidence="3 4">DSM 44889</strain>
    </source>
</reference>
<dbReference type="EMBL" id="QGDQ01000006">
    <property type="protein sequence ID" value="PWJ54637.1"/>
    <property type="molecule type" value="Genomic_DNA"/>
</dbReference>
<feature type="transmembrane region" description="Helical" evidence="2">
    <location>
        <begin position="275"/>
        <end position="297"/>
    </location>
</feature>
<keyword evidence="2" id="KW-0812">Transmembrane</keyword>
<feature type="transmembrane region" description="Helical" evidence="2">
    <location>
        <begin position="366"/>
        <end position="389"/>
    </location>
</feature>
<organism evidence="3 4">
    <name type="scientific">Quadrisphaera granulorum</name>
    <dbReference type="NCBI Taxonomy" id="317664"/>
    <lineage>
        <taxon>Bacteria</taxon>
        <taxon>Bacillati</taxon>
        <taxon>Actinomycetota</taxon>
        <taxon>Actinomycetes</taxon>
        <taxon>Kineosporiales</taxon>
        <taxon>Kineosporiaceae</taxon>
        <taxon>Quadrisphaera</taxon>
    </lineage>
</organism>
<dbReference type="Proteomes" id="UP000245469">
    <property type="component" value="Unassembled WGS sequence"/>
</dbReference>
<keyword evidence="4" id="KW-1185">Reference proteome</keyword>
<feature type="compositionally biased region" description="Low complexity" evidence="1">
    <location>
        <begin position="842"/>
        <end position="860"/>
    </location>
</feature>
<feature type="transmembrane region" description="Helical" evidence="2">
    <location>
        <begin position="433"/>
        <end position="451"/>
    </location>
</feature>
<dbReference type="AlphaFoldDB" id="A0A316AWT5"/>
<gene>
    <name evidence="3" type="ORF">BXY45_10680</name>
</gene>
<dbReference type="OrthoDB" id="5183840at2"/>
<evidence type="ECO:0000256" key="1">
    <source>
        <dbReference type="SAM" id="MobiDB-lite"/>
    </source>
</evidence>
<feature type="transmembrane region" description="Helical" evidence="2">
    <location>
        <begin position="989"/>
        <end position="1014"/>
    </location>
</feature>
<evidence type="ECO:0000313" key="3">
    <source>
        <dbReference type="EMBL" id="PWJ54637.1"/>
    </source>
</evidence>
<keyword evidence="2" id="KW-1133">Transmembrane helix</keyword>
<comment type="caution">
    <text evidence="3">The sequence shown here is derived from an EMBL/GenBank/DDBJ whole genome shotgun (WGS) entry which is preliminary data.</text>
</comment>
<protein>
    <recommendedName>
        <fullName evidence="5">FtsX-like permease family protein</fullName>
    </recommendedName>
</protein>
<feature type="transmembrane region" description="Helical" evidence="2">
    <location>
        <begin position="946"/>
        <end position="969"/>
    </location>
</feature>
<sequence length="1029" mass="103732">MLVPWLVLARGRRAGLRHAALVLALALGAAPPVVLQAGARATADGALGRALGDLPLAERSVSVSRAGHLTDAELAEVDAAVRRELTGVVDARMPLREQVTTPVVSDGHGSEYVLAGTDQFATAVRVTSGRAPSSCTPTRCEVLLLSTEADGAAGQGAAAVQDPTPDPETGLVVVGRAVRTDPLLLSGTFDPRTAVLLADGVGPVGHVSSVALLQRTYGWVAPLDRDQIRRSGVAAWSAATSAAAQRLSSDQAVLTAPGAVIAAAAERAQASTGRFGLLAGSCAVLLLGAALCGAAALRPDHLRFTAALRRRGLAATPLRWVTLGEAGLVTIAGTLTGLVLGSAVAAGTTAVAGLPVADTLGASLKAALPTVLGLGLTAWVLITVVLWPAAARPAWTDERSAWRLVSVLAVAGLAAAALVVSRGSAGTGDPLPVLLPSLVLLSTALLAARAWPWAARTAYRLVPRRAVGLRLGVAGVSGHPLLAASTVALLVAGVGASGFAISYRATLLRGAADQAAFEVPLEVRVTPGPSHGTVLSAGSVAQVATEAGAAGATGYPVLRAAGAIRSGGQGSEVVHFVGVEPAALAQVRSWSHTVGSSDATAVARAVTLTVPTPGPVLPAGRTLTVQTDAEQTVMQLGAVLRATDGRERTLRLVPEPGAERLRQQTDLPEEGSWQLIALTYTPNSITEMLREHAAAEGPTARPAATGRITLGEVSVDGTSVPQPWSGWSGDGLTTADDGTSAQIDYRLEGSRGWVAARSTAPGSSAAPLPVAADPVTTRDAGGVGGLVTLTLDQQPVQAKVVAALPRFPTVDDGRFVVVDASALAALLDAQSPGSAEPDELWVAGPSPGSSGAASPSAATSGVTGGVASGLTVQRAADVERQLRTDPVAVGAVRMLLLAAGLTALVGLAALVLLVVGQRDEDAGELYAWETEGIAPRVLRRSLWARAATVTALAVPVGVAAATVLTRLTAQLVPLTAGGEQPRPPLVPEMGLTTALLALVVALALALGGAAVVAASSLREPLPSPPGLRR</sequence>
<keyword evidence="2" id="KW-0472">Membrane</keyword>
<proteinExistence type="predicted"/>
<accession>A0A316AWT5</accession>
<feature type="region of interest" description="Disordered" evidence="1">
    <location>
        <begin position="835"/>
        <end position="860"/>
    </location>
</feature>
<feature type="transmembrane region" description="Helical" evidence="2">
    <location>
        <begin position="401"/>
        <end position="421"/>
    </location>
</feature>
<feature type="transmembrane region" description="Helical" evidence="2">
    <location>
        <begin position="894"/>
        <end position="915"/>
    </location>
</feature>
<dbReference type="RefSeq" id="WP_109773561.1">
    <property type="nucleotide sequence ID" value="NZ_QGDQ01000006.1"/>
</dbReference>